<name>A0A1F5ELH4_9BACT</name>
<dbReference type="Proteomes" id="UP000185891">
    <property type="component" value="Unassembled WGS sequence"/>
</dbReference>
<proteinExistence type="predicted"/>
<protein>
    <submittedName>
        <fullName evidence="1">Uncharacterized protein</fullName>
    </submittedName>
</protein>
<dbReference type="AlphaFoldDB" id="A0A1F5ELH4"/>
<gene>
    <name evidence="1" type="ORF">A3E89_00400</name>
</gene>
<evidence type="ECO:0000313" key="1">
    <source>
        <dbReference type="EMBL" id="OGD68262.1"/>
    </source>
</evidence>
<reference evidence="1 2" key="1">
    <citation type="journal article" date="2016" name="Nat. Commun.">
        <title>Thousands of microbial genomes shed light on interconnected biogeochemical processes in an aquifer system.</title>
        <authorList>
            <person name="Anantharaman K."/>
            <person name="Brown C.T."/>
            <person name="Hug L.A."/>
            <person name="Sharon I."/>
            <person name="Castelle C.J."/>
            <person name="Probst A.J."/>
            <person name="Thomas B.C."/>
            <person name="Singh A."/>
            <person name="Wilkins M.J."/>
            <person name="Karaoz U."/>
            <person name="Brodie E.L."/>
            <person name="Williams K.H."/>
            <person name="Hubbard S.S."/>
            <person name="Banfield J.F."/>
        </authorList>
    </citation>
    <scope>NUCLEOTIDE SEQUENCE [LARGE SCALE GENOMIC DNA]</scope>
</reference>
<comment type="caution">
    <text evidence="1">The sequence shown here is derived from an EMBL/GenBank/DDBJ whole genome shotgun (WGS) entry which is preliminary data.</text>
</comment>
<accession>A0A1F5ELH4</accession>
<evidence type="ECO:0000313" key="2">
    <source>
        <dbReference type="Proteomes" id="UP000185891"/>
    </source>
</evidence>
<sequence length="161" mass="19012">MSQRCWVDGSVCHQISDDWGKGVLNAGQCRICQKLISNKDLVTDFFDELAIEADFFSLLDVEIQEHISSNFPFLEESFSVLRDILARKISDFKLKLVMAQTDNDINKLINENKWWLEYLLKFDDRSCFWESPDHKKFWESFLKEDPLERIDDLYRGIFGSK</sequence>
<organism evidence="1 2">
    <name type="scientific">Candidatus Campbellbacteria bacterium RIFCSPHIGHO2_12_FULL_35_10</name>
    <dbReference type="NCBI Taxonomy" id="1797578"/>
    <lineage>
        <taxon>Bacteria</taxon>
        <taxon>Candidatus Campbelliibacteriota</taxon>
    </lineage>
</organism>
<dbReference type="EMBL" id="MFAA01000039">
    <property type="protein sequence ID" value="OGD68262.1"/>
    <property type="molecule type" value="Genomic_DNA"/>
</dbReference>